<name>A0A3M0SJA1_9CLOT</name>
<evidence type="ECO:0000256" key="1">
    <source>
        <dbReference type="ARBA" id="ARBA00008857"/>
    </source>
</evidence>
<dbReference type="PROSITE" id="PS51898">
    <property type="entry name" value="TYR_RECOMBINASE"/>
    <property type="match status" value="1"/>
</dbReference>
<reference evidence="5 6" key="1">
    <citation type="submission" date="2018-10" db="EMBL/GenBank/DDBJ databases">
        <title>Genome-centric metagenomics revealed C2 chemical producing, CO utilizing Clostridium with novel acetogenic gene cluster.</title>
        <authorList>
            <person name="Kang H."/>
            <person name="Park B."/>
            <person name="Choi I.G."/>
            <person name="Chang I.S."/>
        </authorList>
    </citation>
    <scope>NUCLEOTIDE SEQUENCE [LARGE SCALE GENOMIC DNA]</scope>
    <source>
        <strain evidence="5 6">H21-9</strain>
    </source>
</reference>
<dbReference type="GO" id="GO:0015074">
    <property type="term" value="P:DNA integration"/>
    <property type="evidence" value="ECO:0007669"/>
    <property type="project" value="InterPro"/>
</dbReference>
<dbReference type="GO" id="GO:0006310">
    <property type="term" value="P:DNA recombination"/>
    <property type="evidence" value="ECO:0007669"/>
    <property type="project" value="UniProtKB-KW"/>
</dbReference>
<feature type="domain" description="Tyr recombinase" evidence="4">
    <location>
        <begin position="317"/>
        <end position="520"/>
    </location>
</feature>
<dbReference type="Gene3D" id="1.10.443.10">
    <property type="entry name" value="Intergrase catalytic core"/>
    <property type="match status" value="1"/>
</dbReference>
<evidence type="ECO:0000313" key="6">
    <source>
        <dbReference type="Proteomes" id="UP000277999"/>
    </source>
</evidence>
<dbReference type="Proteomes" id="UP000277999">
    <property type="component" value="Unassembled WGS sequence"/>
</dbReference>
<dbReference type="PANTHER" id="PTHR30349">
    <property type="entry name" value="PHAGE INTEGRASE-RELATED"/>
    <property type="match status" value="1"/>
</dbReference>
<dbReference type="PANTHER" id="PTHR30349:SF41">
    <property type="entry name" value="INTEGRASE_RECOMBINASE PROTEIN MJ0367-RELATED"/>
    <property type="match status" value="1"/>
</dbReference>
<comment type="caution">
    <text evidence="5">The sequence shown here is derived from an EMBL/GenBank/DDBJ whole genome shotgun (WGS) entry which is preliminary data.</text>
</comment>
<dbReference type="SUPFAM" id="SSF56349">
    <property type="entry name" value="DNA breaking-rejoining enzymes"/>
    <property type="match status" value="1"/>
</dbReference>
<comment type="similarity">
    <text evidence="1">Belongs to the 'phage' integrase family.</text>
</comment>
<dbReference type="InterPro" id="IPR002104">
    <property type="entry name" value="Integrase_catalytic"/>
</dbReference>
<dbReference type="EMBL" id="RFAQ01000047">
    <property type="protein sequence ID" value="RMC98596.1"/>
    <property type="molecule type" value="Genomic_DNA"/>
</dbReference>
<organism evidence="5 6">
    <name type="scientific">Clostridium autoethanogenum</name>
    <dbReference type="NCBI Taxonomy" id="84023"/>
    <lineage>
        <taxon>Bacteria</taxon>
        <taxon>Bacillati</taxon>
        <taxon>Bacillota</taxon>
        <taxon>Clostridia</taxon>
        <taxon>Eubacteriales</taxon>
        <taxon>Clostridiaceae</taxon>
        <taxon>Clostridium</taxon>
    </lineage>
</organism>
<accession>A0A3M0SJA1</accession>
<dbReference type="Pfam" id="PF00589">
    <property type="entry name" value="Phage_integrase"/>
    <property type="match status" value="1"/>
</dbReference>
<dbReference type="AlphaFoldDB" id="A0A3M0SJA1"/>
<evidence type="ECO:0000259" key="4">
    <source>
        <dbReference type="PROSITE" id="PS51898"/>
    </source>
</evidence>
<dbReference type="InterPro" id="IPR011010">
    <property type="entry name" value="DNA_brk_join_enz"/>
</dbReference>
<dbReference type="CDD" id="cd01187">
    <property type="entry name" value="INT_tnpB_C_Tn554"/>
    <property type="match status" value="1"/>
</dbReference>
<dbReference type="RefSeq" id="WP_122059744.1">
    <property type="nucleotide sequence ID" value="NZ_RFAQ01000047.1"/>
</dbReference>
<evidence type="ECO:0000313" key="5">
    <source>
        <dbReference type="EMBL" id="RMC98596.1"/>
    </source>
</evidence>
<keyword evidence="2" id="KW-0238">DNA-binding</keyword>
<gene>
    <name evidence="5" type="ORF">D9O40_12965</name>
</gene>
<proteinExistence type="inferred from homology"/>
<dbReference type="InterPro" id="IPR013762">
    <property type="entry name" value="Integrase-like_cat_sf"/>
</dbReference>
<keyword evidence="3" id="KW-0233">DNA recombination</keyword>
<dbReference type="GO" id="GO:0003677">
    <property type="term" value="F:DNA binding"/>
    <property type="evidence" value="ECO:0007669"/>
    <property type="project" value="UniProtKB-KW"/>
</dbReference>
<protein>
    <submittedName>
        <fullName evidence="5">Integrase</fullName>
    </submittedName>
</protein>
<dbReference type="InterPro" id="IPR050090">
    <property type="entry name" value="Tyrosine_recombinase_XerCD"/>
</dbReference>
<sequence>MDNLQLIKSQQSKYDEIIEYLKQDNSYWLDNDIWNVEDKVFGEVEYKISAKNIRFDFIKNEVLKNEVKFYLVYSLKNKYLRLSKVLNEHQFAIKYVVEYVSKCLLNKTSFNEIHIDNNKWKLFLINNGISLNKNNQIHNTTYRGICSEISSFIRDFYDDREETEKDIWYSKNIKGAKIPATGVHGVNGHINFMSIPIYYRNTVKKYFKNIITKKSWNHCHQIISHLNYFFTKFYSNGYTDGFIENLLRNDIENYLYWLGNDYKDKNPTYRCKFVSYVRTFLEYIQMAQYDKAPKKEVSFLIFQDDIPKRELNKDEVKKVKFVPEPILKQLDNNIMDLDRPQYIPIYILLRETGWRGTDILNLRYDNCLDPIWNNKEQKYNYYLCGEITKTGIAELKIPIRDKVAEMVQKSIDKAKDLSTEENNPKKYLFNTYEGKLKGKPLNKQSLLNTIKRLIEQKDIRDVNDELYHFRLHSLRHTRAKEYVEQGMGISIIQQILGHQSLQMTVHYATVTENTLYEKWKNTENLDLFRVNTETSRLEQVDLNSDDGENLIRYEYVKKNLDAVRVPFGVCFKPSKLPCKQQMNHCLTCASFCTTVENIPEYEEEIDHVKKQIEVSERCGRELWAEKNKAYLRLLKATLERVREQKIVHKNGKSREEV</sequence>
<evidence type="ECO:0000256" key="2">
    <source>
        <dbReference type="ARBA" id="ARBA00023125"/>
    </source>
</evidence>
<evidence type="ECO:0000256" key="3">
    <source>
        <dbReference type="ARBA" id="ARBA00023172"/>
    </source>
</evidence>